<name>A0A9P7CW87_9AGAM</name>
<feature type="domain" description="PIK-related kinase FAT" evidence="1">
    <location>
        <begin position="79"/>
        <end position="138"/>
    </location>
</feature>
<dbReference type="EMBL" id="JABBWD010000111">
    <property type="protein sequence ID" value="KAG1765184.1"/>
    <property type="molecule type" value="Genomic_DNA"/>
</dbReference>
<keyword evidence="4" id="KW-1185">Reference proteome</keyword>
<reference evidence="3" key="1">
    <citation type="journal article" date="2020" name="New Phytol.">
        <title>Comparative genomics reveals dynamic genome evolution in host specialist ectomycorrhizal fungi.</title>
        <authorList>
            <person name="Lofgren L.A."/>
            <person name="Nguyen N.H."/>
            <person name="Vilgalys R."/>
            <person name="Ruytinx J."/>
            <person name="Liao H.L."/>
            <person name="Branco S."/>
            <person name="Kuo A."/>
            <person name="LaButti K."/>
            <person name="Lipzen A."/>
            <person name="Andreopoulos W."/>
            <person name="Pangilinan J."/>
            <person name="Riley R."/>
            <person name="Hundley H."/>
            <person name="Na H."/>
            <person name="Barry K."/>
            <person name="Grigoriev I.V."/>
            <person name="Stajich J.E."/>
            <person name="Kennedy P.G."/>
        </authorList>
    </citation>
    <scope>NUCLEOTIDE SEQUENCE</scope>
    <source>
        <strain evidence="3">DOB743</strain>
    </source>
</reference>
<dbReference type="InterPro" id="IPR040773">
    <property type="entry name" value="Rpn6_N"/>
</dbReference>
<feature type="domain" description="26S proteasome regulatory subunit Rpn6 N-terminal" evidence="2">
    <location>
        <begin position="1"/>
        <end position="34"/>
    </location>
</feature>
<evidence type="ECO:0000259" key="1">
    <source>
        <dbReference type="Pfam" id="PF02259"/>
    </source>
</evidence>
<evidence type="ECO:0000313" key="3">
    <source>
        <dbReference type="EMBL" id="KAG1765184.1"/>
    </source>
</evidence>
<protein>
    <submittedName>
        <fullName evidence="3">FAT domain-containing protein</fullName>
    </submittedName>
</protein>
<sequence>MVRTLLNYFNSIPNSQQTQIDVLTHSIQWSKHESNLKHCSTLRVASTVALPEGLTSLLSVKPGEPQIGFDNLVLWLCRGLDRVFYKAILSVHQNQFPQALKEICKARELLDPELISFVGEGYGRSYNTLVRAQMLSELDIHGAPELSLAR</sequence>
<gene>
    <name evidence="3" type="ORF">EV702DRAFT_1051092</name>
</gene>
<comment type="caution">
    <text evidence="3">The sequence shown here is derived from an EMBL/GenBank/DDBJ whole genome shotgun (WGS) entry which is preliminary data.</text>
</comment>
<dbReference type="Proteomes" id="UP000714275">
    <property type="component" value="Unassembled WGS sequence"/>
</dbReference>
<proteinExistence type="predicted"/>
<dbReference type="OrthoDB" id="381190at2759"/>
<organism evidence="3 4">
    <name type="scientific">Suillus placidus</name>
    <dbReference type="NCBI Taxonomy" id="48579"/>
    <lineage>
        <taxon>Eukaryota</taxon>
        <taxon>Fungi</taxon>
        <taxon>Dikarya</taxon>
        <taxon>Basidiomycota</taxon>
        <taxon>Agaricomycotina</taxon>
        <taxon>Agaricomycetes</taxon>
        <taxon>Agaricomycetidae</taxon>
        <taxon>Boletales</taxon>
        <taxon>Suillineae</taxon>
        <taxon>Suillaceae</taxon>
        <taxon>Suillus</taxon>
    </lineage>
</organism>
<dbReference type="Pfam" id="PF18055">
    <property type="entry name" value="RPN6_N"/>
    <property type="match status" value="1"/>
</dbReference>
<accession>A0A9P7CW87</accession>
<dbReference type="Gene3D" id="1.25.40.570">
    <property type="match status" value="1"/>
</dbReference>
<dbReference type="AlphaFoldDB" id="A0A9P7CW87"/>
<dbReference type="Pfam" id="PF02259">
    <property type="entry name" value="FAT"/>
    <property type="match status" value="1"/>
</dbReference>
<dbReference type="InterPro" id="IPR003151">
    <property type="entry name" value="PIK-rel_kinase_FAT"/>
</dbReference>
<evidence type="ECO:0000313" key="4">
    <source>
        <dbReference type="Proteomes" id="UP000714275"/>
    </source>
</evidence>
<evidence type="ECO:0000259" key="2">
    <source>
        <dbReference type="Pfam" id="PF18055"/>
    </source>
</evidence>